<proteinExistence type="inferred from homology"/>
<evidence type="ECO:0000313" key="7">
    <source>
        <dbReference type="EMBL" id="CAD7086669.1"/>
    </source>
</evidence>
<accession>A0A7R8UTA7</accession>
<dbReference type="InterPro" id="IPR007867">
    <property type="entry name" value="GMC_OxRtase_C"/>
</dbReference>
<evidence type="ECO:0000256" key="4">
    <source>
        <dbReference type="ARBA" id="ARBA00022827"/>
    </source>
</evidence>
<dbReference type="Proteomes" id="UP000594454">
    <property type="component" value="Chromosome 4"/>
</dbReference>
<dbReference type="EMBL" id="LR899012">
    <property type="protein sequence ID" value="CAD7086669.1"/>
    <property type="molecule type" value="Genomic_DNA"/>
</dbReference>
<feature type="binding site" evidence="5">
    <location>
        <begin position="65"/>
        <end position="66"/>
    </location>
    <ligand>
        <name>FAD</name>
        <dbReference type="ChEBI" id="CHEBI:57692"/>
    </ligand>
</feature>
<evidence type="ECO:0000259" key="6">
    <source>
        <dbReference type="PROSITE" id="PS00624"/>
    </source>
</evidence>
<dbReference type="PANTHER" id="PTHR11552:SF147">
    <property type="entry name" value="CHOLINE DEHYDROGENASE, MITOCHONDRIAL"/>
    <property type="match status" value="1"/>
</dbReference>
<dbReference type="Pfam" id="PF00732">
    <property type="entry name" value="GMC_oxred_N"/>
    <property type="match status" value="1"/>
</dbReference>
<evidence type="ECO:0000313" key="8">
    <source>
        <dbReference type="Proteomes" id="UP000594454"/>
    </source>
</evidence>
<feature type="binding site" evidence="5">
    <location>
        <position position="141"/>
    </location>
    <ligand>
        <name>FAD</name>
        <dbReference type="ChEBI" id="CHEBI:57692"/>
    </ligand>
</feature>
<dbReference type="InterPro" id="IPR012132">
    <property type="entry name" value="GMC_OxRdtase"/>
</dbReference>
<dbReference type="PANTHER" id="PTHR11552">
    <property type="entry name" value="GLUCOSE-METHANOL-CHOLINE GMC OXIDOREDUCTASE"/>
    <property type="match status" value="1"/>
</dbReference>
<keyword evidence="4 5" id="KW-0274">FAD</keyword>
<dbReference type="InParanoid" id="A0A7R8UTA7"/>
<dbReference type="Gene3D" id="3.30.560.10">
    <property type="entry name" value="Glucose Oxidase, domain 3"/>
    <property type="match status" value="1"/>
</dbReference>
<gene>
    <name evidence="7" type="ORF">HERILL_LOCUS9426</name>
</gene>
<evidence type="ECO:0000256" key="5">
    <source>
        <dbReference type="PIRSR" id="PIRSR000137-2"/>
    </source>
</evidence>
<evidence type="ECO:0000256" key="3">
    <source>
        <dbReference type="ARBA" id="ARBA00022630"/>
    </source>
</evidence>
<dbReference type="Pfam" id="PF05199">
    <property type="entry name" value="GMC_oxred_C"/>
    <property type="match status" value="1"/>
</dbReference>
<dbReference type="OrthoDB" id="269227at2759"/>
<dbReference type="AlphaFoldDB" id="A0A7R8UTA7"/>
<dbReference type="GO" id="GO:0016614">
    <property type="term" value="F:oxidoreductase activity, acting on CH-OH group of donors"/>
    <property type="evidence" value="ECO:0007669"/>
    <property type="project" value="InterPro"/>
</dbReference>
<feature type="domain" description="Glucose-methanol-choline oxidoreductase N-terminal" evidence="6">
    <location>
        <begin position="312"/>
        <end position="326"/>
    </location>
</feature>
<dbReference type="OMA" id="GDETAHY"/>
<dbReference type="InterPro" id="IPR000172">
    <property type="entry name" value="GMC_OxRdtase_N"/>
</dbReference>
<dbReference type="PROSITE" id="PS00624">
    <property type="entry name" value="GMC_OXRED_2"/>
    <property type="match status" value="1"/>
</dbReference>
<dbReference type="InterPro" id="IPR036188">
    <property type="entry name" value="FAD/NAD-bd_sf"/>
</dbReference>
<dbReference type="GO" id="GO:0050660">
    <property type="term" value="F:flavin adenine dinucleotide binding"/>
    <property type="evidence" value="ECO:0007669"/>
    <property type="project" value="InterPro"/>
</dbReference>
<dbReference type="SUPFAM" id="SSF51905">
    <property type="entry name" value="FAD/NAD(P)-binding domain"/>
    <property type="match status" value="1"/>
</dbReference>
<organism evidence="7 8">
    <name type="scientific">Hermetia illucens</name>
    <name type="common">Black soldier fly</name>
    <dbReference type="NCBI Taxonomy" id="343691"/>
    <lineage>
        <taxon>Eukaryota</taxon>
        <taxon>Metazoa</taxon>
        <taxon>Ecdysozoa</taxon>
        <taxon>Arthropoda</taxon>
        <taxon>Hexapoda</taxon>
        <taxon>Insecta</taxon>
        <taxon>Pterygota</taxon>
        <taxon>Neoptera</taxon>
        <taxon>Endopterygota</taxon>
        <taxon>Diptera</taxon>
        <taxon>Brachycera</taxon>
        <taxon>Stratiomyomorpha</taxon>
        <taxon>Stratiomyidae</taxon>
        <taxon>Hermetiinae</taxon>
        <taxon>Hermetia</taxon>
    </lineage>
</organism>
<keyword evidence="8" id="KW-1185">Reference proteome</keyword>
<dbReference type="Gene3D" id="3.50.50.60">
    <property type="entry name" value="FAD/NAD(P)-binding domain"/>
    <property type="match status" value="1"/>
</dbReference>
<name>A0A7R8UTA7_HERIL</name>
<dbReference type="PIRSF" id="PIRSF000137">
    <property type="entry name" value="Alcohol_oxidase"/>
    <property type="match status" value="1"/>
</dbReference>
<protein>
    <recommendedName>
        <fullName evidence="6">Glucose-methanol-choline oxidoreductase N-terminal domain-containing protein</fullName>
    </recommendedName>
</protein>
<sequence>MEYFSSECLARSAGPGNQLISTLIASLVTMHCNMSHPSMWPKDYGPTALEIGLEPYDFIVIGGGTSGSVVASRLSENPEFKVLLLEAGGDPPIESEIPGLTYKVFHTEGDWQYKTTSNQLSCMAMQDESCVWNRGKTLGGTSSMDSMLYSRGVSRDYDYWEHRGNSMWSWRDILPYFRKLENFRGPNQFNTLGTKGPVNIEAFWSPKDDQNMILEAANELGYKLVNDFLHDDYSPCYGWHYGMGKDGWRMSSAKAYLSGEKGNRPNLHVIKYAVAKEIGFTKNKKAEKVSFVYNGEHNLEAKAKREIIVSAGPIETPKLLMLSGIGPSTILKNQGITVIKDLQVGDNLQDHARVDLFCKFSQRFTQPAEIRKLDAIFNQVVHRFGSYGAPTLDVGGFINTKNSSRYPDIQFAFIPVANISDYARHYKETTLRGLVREVRDTDKVIVCSVILLRPKSRGHVRLQSSDYREQPLIIPNTFQKDVDVETMIQGIKQILRLEETETFHQFHAKFIKVRIPACNNERYRTVRYWECYVKHMSNTFYQPAGTAKMGPSSDPNSVVDAEMRVRGVRGLRVVDASIMPTMVSGPITGPTIMIGEKGADSIIEGWKDFQ</sequence>
<comment type="similarity">
    <text evidence="2">Belongs to the GMC oxidoreductase family.</text>
</comment>
<comment type="cofactor">
    <cofactor evidence="1 5">
        <name>FAD</name>
        <dbReference type="ChEBI" id="CHEBI:57692"/>
    </cofactor>
</comment>
<evidence type="ECO:0000256" key="2">
    <source>
        <dbReference type="ARBA" id="ARBA00010790"/>
    </source>
</evidence>
<reference evidence="7 8" key="1">
    <citation type="submission" date="2020-11" db="EMBL/GenBank/DDBJ databases">
        <authorList>
            <person name="Wallbank WR R."/>
            <person name="Pardo Diaz C."/>
            <person name="Kozak K."/>
            <person name="Martin S."/>
            <person name="Jiggins C."/>
            <person name="Moest M."/>
            <person name="Warren A I."/>
            <person name="Generalovic N T."/>
            <person name="Byers J.R.P. K."/>
            <person name="Montejo-Kovacevich G."/>
            <person name="Yen C E."/>
        </authorList>
    </citation>
    <scope>NUCLEOTIDE SEQUENCE [LARGE SCALE GENOMIC DNA]</scope>
</reference>
<evidence type="ECO:0000256" key="1">
    <source>
        <dbReference type="ARBA" id="ARBA00001974"/>
    </source>
</evidence>
<dbReference type="SUPFAM" id="SSF54373">
    <property type="entry name" value="FAD-linked reductases, C-terminal domain"/>
    <property type="match status" value="1"/>
</dbReference>
<keyword evidence="3" id="KW-0285">Flavoprotein</keyword>